<accession>A0AAF0FEN2</accession>
<dbReference type="InterPro" id="IPR018170">
    <property type="entry name" value="Aldo/ket_reductase_CS"/>
</dbReference>
<dbReference type="PANTHER" id="PTHR11732">
    <property type="entry name" value="ALDO/KETO REDUCTASE"/>
    <property type="match status" value="1"/>
</dbReference>
<dbReference type="FunFam" id="3.20.20.100:FF:000002">
    <property type="entry name" value="2,5-diketo-D-gluconic acid reductase A"/>
    <property type="match status" value="1"/>
</dbReference>
<reference evidence="6" key="1">
    <citation type="submission" date="2023-02" db="EMBL/GenBank/DDBJ databases">
        <title>Mating type loci evolution in Malassezia.</title>
        <authorList>
            <person name="Coelho M.A."/>
        </authorList>
    </citation>
    <scope>NUCLEOTIDE SEQUENCE</scope>
    <source>
        <strain evidence="6">CBS 14136</strain>
    </source>
</reference>
<feature type="domain" description="NADP-dependent oxidoreductase" evidence="5">
    <location>
        <begin position="19"/>
        <end position="283"/>
    </location>
</feature>
<protein>
    <submittedName>
        <fullName evidence="6">D/L-glyceraldehyde reductase</fullName>
        <ecNumber evidence="6">1.1.1.372</ecNumber>
    </submittedName>
</protein>
<dbReference type="EC" id="1.1.1.372" evidence="6"/>
<dbReference type="EMBL" id="CP118382">
    <property type="protein sequence ID" value="WFD45339.1"/>
    <property type="molecule type" value="Genomic_DNA"/>
</dbReference>
<dbReference type="PIRSF" id="PIRSF000097">
    <property type="entry name" value="AKR"/>
    <property type="match status" value="1"/>
</dbReference>
<gene>
    <name evidence="6" type="ORF">MPSI1_004021</name>
</gene>
<evidence type="ECO:0000256" key="3">
    <source>
        <dbReference type="PIRSR" id="PIRSR000097-2"/>
    </source>
</evidence>
<dbReference type="InterPro" id="IPR036812">
    <property type="entry name" value="NAD(P)_OxRdtase_dom_sf"/>
</dbReference>
<evidence type="ECO:0000313" key="6">
    <source>
        <dbReference type="EMBL" id="WFD45339.1"/>
    </source>
</evidence>
<dbReference type="AlphaFoldDB" id="A0AAF0FEN2"/>
<keyword evidence="1 6" id="KW-0560">Oxidoreductase</keyword>
<proteinExistence type="predicted"/>
<dbReference type="InterPro" id="IPR020471">
    <property type="entry name" value="AKR"/>
</dbReference>
<dbReference type="PROSITE" id="PS00062">
    <property type="entry name" value="ALDOKETO_REDUCTASE_2"/>
    <property type="match status" value="1"/>
</dbReference>
<organism evidence="6 7">
    <name type="scientific">Malassezia psittaci</name>
    <dbReference type="NCBI Taxonomy" id="1821823"/>
    <lineage>
        <taxon>Eukaryota</taxon>
        <taxon>Fungi</taxon>
        <taxon>Dikarya</taxon>
        <taxon>Basidiomycota</taxon>
        <taxon>Ustilaginomycotina</taxon>
        <taxon>Malasseziomycetes</taxon>
        <taxon>Malasseziales</taxon>
        <taxon>Malasseziaceae</taxon>
        <taxon>Malassezia</taxon>
    </lineage>
</organism>
<dbReference type="Proteomes" id="UP001214628">
    <property type="component" value="Chromosome 8"/>
</dbReference>
<evidence type="ECO:0000259" key="5">
    <source>
        <dbReference type="Pfam" id="PF00248"/>
    </source>
</evidence>
<sequence length="326" mass="37294">MSFEKRVTLNDGNAMPQMAFGTASKKGDEFARAVEYAVKKGYRHLDMAKCYENQKEIGGALKKLIGTVVKREDLFLTSKLWNHMHRPEDVPRALDDTLEELGVDYLDMYMIHWPVAFDSPDGDMRPSEGDWAKLDLETSVLDTWKAMIELKKSGKVKSIGVSNFRTDMIDVLKEETGVTPAVNEIEAHPLLPQDELVAHHRENKVVIMAYAPLGRNMEGRPLLTEDPRVQEIAKKRGVVPTQVVLAWGVQRGNVVIPRSLNYQHIDDNYEQIKLDDEEYQHVSDLCKDNDGPIRYFVPYVEMKPRWDIDVFHDPSEKTATNQVKIK</sequence>
<evidence type="ECO:0000256" key="4">
    <source>
        <dbReference type="PIRSR" id="PIRSR000097-3"/>
    </source>
</evidence>
<dbReference type="InterPro" id="IPR023210">
    <property type="entry name" value="NADP_OxRdtase_dom"/>
</dbReference>
<evidence type="ECO:0000256" key="2">
    <source>
        <dbReference type="PIRSR" id="PIRSR000097-1"/>
    </source>
</evidence>
<evidence type="ECO:0000313" key="7">
    <source>
        <dbReference type="Proteomes" id="UP001214628"/>
    </source>
</evidence>
<dbReference type="SUPFAM" id="SSF51430">
    <property type="entry name" value="NAD(P)-linked oxidoreductase"/>
    <property type="match status" value="1"/>
</dbReference>
<evidence type="ECO:0000256" key="1">
    <source>
        <dbReference type="ARBA" id="ARBA00023002"/>
    </source>
</evidence>
<dbReference type="GO" id="GO:0016616">
    <property type="term" value="F:oxidoreductase activity, acting on the CH-OH group of donors, NAD or NADP as acceptor"/>
    <property type="evidence" value="ECO:0007669"/>
    <property type="project" value="UniProtKB-ARBA"/>
</dbReference>
<dbReference type="Gene3D" id="3.20.20.100">
    <property type="entry name" value="NADP-dependent oxidoreductase domain"/>
    <property type="match status" value="1"/>
</dbReference>
<dbReference type="PRINTS" id="PR00069">
    <property type="entry name" value="ALDKETRDTASE"/>
</dbReference>
<dbReference type="Pfam" id="PF00248">
    <property type="entry name" value="Aldo_ket_red"/>
    <property type="match status" value="1"/>
</dbReference>
<feature type="site" description="Lowers pKa of active site Tyr" evidence="4">
    <location>
        <position position="79"/>
    </location>
</feature>
<keyword evidence="7" id="KW-1185">Reference proteome</keyword>
<name>A0AAF0FEN2_9BASI</name>
<feature type="binding site" evidence="3">
    <location>
        <position position="112"/>
    </location>
    <ligand>
        <name>substrate</name>
    </ligand>
</feature>
<feature type="active site" description="Proton donor" evidence="2">
    <location>
        <position position="51"/>
    </location>
</feature>